<dbReference type="SUPFAM" id="SSF52096">
    <property type="entry name" value="ClpP/crotonase"/>
    <property type="match status" value="1"/>
</dbReference>
<organism evidence="4 5">
    <name type="scientific">Rhodopila globiformis</name>
    <name type="common">Rhodopseudomonas globiformis</name>
    <dbReference type="NCBI Taxonomy" id="1071"/>
    <lineage>
        <taxon>Bacteria</taxon>
        <taxon>Pseudomonadati</taxon>
        <taxon>Pseudomonadota</taxon>
        <taxon>Alphaproteobacteria</taxon>
        <taxon>Acetobacterales</taxon>
        <taxon>Acetobacteraceae</taxon>
        <taxon>Rhodopila</taxon>
    </lineage>
</organism>
<dbReference type="Proteomes" id="UP000239724">
    <property type="component" value="Unassembled WGS sequence"/>
</dbReference>
<keyword evidence="5" id="KW-1185">Reference proteome</keyword>
<sequence length="182" mass="19578">MQEGSAGAQPCRGRGNMTDVVITQAGQVLEIQLNRPEKNNALTGAMYQAVQDAFGRADEDAGIRVVLLTGAGDTFTSGNDISFLPPDSCHVLHQKIPSNHCRNDNRLGELFGCRDRGTPHLREVLTRRPSLCHGITPHSGRWVPGRRPGPWRVAFAGCACGIAGQLSARPGLWGYAAWPTPA</sequence>
<accession>A0A2S6NI78</accession>
<evidence type="ECO:0000256" key="3">
    <source>
        <dbReference type="ARBA" id="ARBA00023235"/>
    </source>
</evidence>
<name>A0A2S6NI78_RHOGL</name>
<dbReference type="AlphaFoldDB" id="A0A2S6NI78"/>
<evidence type="ECO:0000313" key="4">
    <source>
        <dbReference type="EMBL" id="PPQ34306.1"/>
    </source>
</evidence>
<dbReference type="InterPro" id="IPR029045">
    <property type="entry name" value="ClpP/crotonase-like_dom_sf"/>
</dbReference>
<dbReference type="InterPro" id="IPR051053">
    <property type="entry name" value="ECH/Chromodomain_protein"/>
</dbReference>
<evidence type="ECO:0000313" key="5">
    <source>
        <dbReference type="Proteomes" id="UP000239724"/>
    </source>
</evidence>
<protein>
    <recommendedName>
        <fullName evidence="6">Enoyl-CoA hydratase</fullName>
    </recommendedName>
</protein>
<dbReference type="Gene3D" id="3.90.226.10">
    <property type="entry name" value="2-enoyl-CoA Hydratase, Chain A, domain 1"/>
    <property type="match status" value="1"/>
</dbReference>
<dbReference type="PANTHER" id="PTHR43684">
    <property type="match status" value="1"/>
</dbReference>
<keyword evidence="3" id="KW-0413">Isomerase</keyword>
<keyword evidence="2" id="KW-0576">Peroxisome</keyword>
<proteinExistence type="predicted"/>
<gene>
    <name evidence="4" type="ORF">CCS01_11525</name>
</gene>
<dbReference type="EMBL" id="NHRY01000115">
    <property type="protein sequence ID" value="PPQ34306.1"/>
    <property type="molecule type" value="Genomic_DNA"/>
</dbReference>
<evidence type="ECO:0000256" key="2">
    <source>
        <dbReference type="ARBA" id="ARBA00023140"/>
    </source>
</evidence>
<dbReference type="PANTHER" id="PTHR43684:SF1">
    <property type="entry name" value="ENOYL-COA DELTA ISOMERASE 2"/>
    <property type="match status" value="1"/>
</dbReference>
<dbReference type="InterPro" id="IPR001753">
    <property type="entry name" value="Enoyl-CoA_hydra/iso"/>
</dbReference>
<comment type="subcellular location">
    <subcellularLocation>
        <location evidence="1">Peroxisome</location>
    </subcellularLocation>
</comment>
<dbReference type="Pfam" id="PF00378">
    <property type="entry name" value="ECH_1"/>
    <property type="match status" value="1"/>
</dbReference>
<dbReference type="CDD" id="cd06558">
    <property type="entry name" value="crotonase-like"/>
    <property type="match status" value="1"/>
</dbReference>
<comment type="caution">
    <text evidence="4">The sequence shown here is derived from an EMBL/GenBank/DDBJ whole genome shotgun (WGS) entry which is preliminary data.</text>
</comment>
<evidence type="ECO:0008006" key="6">
    <source>
        <dbReference type="Google" id="ProtNLM"/>
    </source>
</evidence>
<evidence type="ECO:0000256" key="1">
    <source>
        <dbReference type="ARBA" id="ARBA00004275"/>
    </source>
</evidence>
<dbReference type="GO" id="GO:0004165">
    <property type="term" value="F:delta(3)-delta(2)-enoyl-CoA isomerase activity"/>
    <property type="evidence" value="ECO:0007669"/>
    <property type="project" value="UniProtKB-ARBA"/>
</dbReference>
<reference evidence="4 5" key="1">
    <citation type="journal article" date="2018" name="Arch. Microbiol.">
        <title>New insights into the metabolic potential of the phototrophic purple bacterium Rhodopila globiformis DSM 161(T) from its draft genome sequence and evidence for a vanadium-dependent nitrogenase.</title>
        <authorList>
            <person name="Imhoff J.F."/>
            <person name="Rahn T."/>
            <person name="Kunzel S."/>
            <person name="Neulinger S.C."/>
        </authorList>
    </citation>
    <scope>NUCLEOTIDE SEQUENCE [LARGE SCALE GENOMIC DNA]</scope>
    <source>
        <strain evidence="4 5">DSM 161</strain>
    </source>
</reference>